<feature type="domain" description="Copper resistance protein D" evidence="12">
    <location>
        <begin position="358"/>
        <end position="431"/>
    </location>
</feature>
<dbReference type="GO" id="GO:0005886">
    <property type="term" value="C:plasma membrane"/>
    <property type="evidence" value="ECO:0007669"/>
    <property type="project" value="UniProtKB-SubCell"/>
</dbReference>
<dbReference type="Proteomes" id="UP000185687">
    <property type="component" value="Unassembled WGS sequence"/>
</dbReference>
<feature type="transmembrane region" description="Helical" evidence="10">
    <location>
        <begin position="173"/>
        <end position="194"/>
    </location>
</feature>
<feature type="transmembrane region" description="Helical" evidence="10">
    <location>
        <begin position="684"/>
        <end position="705"/>
    </location>
</feature>
<evidence type="ECO:0000256" key="10">
    <source>
        <dbReference type="SAM" id="Phobius"/>
    </source>
</evidence>
<keyword evidence="3 10" id="KW-0812">Transmembrane</keyword>
<dbReference type="STRING" id="588898.BB347_08770"/>
<keyword evidence="2" id="KW-1003">Cell membrane</keyword>
<dbReference type="Gene3D" id="2.60.40.1220">
    <property type="match status" value="1"/>
</dbReference>
<evidence type="ECO:0000256" key="3">
    <source>
        <dbReference type="ARBA" id="ARBA00022692"/>
    </source>
</evidence>
<dbReference type="InterPro" id="IPR032694">
    <property type="entry name" value="CopC/D"/>
</dbReference>
<comment type="subcellular location">
    <subcellularLocation>
        <location evidence="1">Cell membrane</location>
        <topology evidence="1">Multi-pass membrane protein</topology>
    </subcellularLocation>
</comment>
<dbReference type="InterPro" id="IPR014755">
    <property type="entry name" value="Cu-Rt/internalin_Ig-like"/>
</dbReference>
<dbReference type="Proteomes" id="UP000187321">
    <property type="component" value="Chromosome"/>
</dbReference>
<keyword evidence="6 10" id="KW-1133">Transmembrane helix</keyword>
<keyword evidence="4" id="KW-0479">Metal-binding</keyword>
<dbReference type="KEGG" id="hda:BB347_08770"/>
<evidence type="ECO:0000313" key="16">
    <source>
        <dbReference type="Proteomes" id="UP000187321"/>
    </source>
</evidence>
<evidence type="ECO:0000256" key="2">
    <source>
        <dbReference type="ARBA" id="ARBA00022475"/>
    </source>
</evidence>
<feature type="transmembrane region" description="Helical" evidence="10">
    <location>
        <begin position="283"/>
        <end position="302"/>
    </location>
</feature>
<dbReference type="AlphaFoldDB" id="A0A1N7C1U3"/>
<dbReference type="EMBL" id="CP019327">
    <property type="protein sequence ID" value="APX96699.1"/>
    <property type="molecule type" value="Genomic_DNA"/>
</dbReference>
<evidence type="ECO:0000256" key="5">
    <source>
        <dbReference type="ARBA" id="ARBA00022729"/>
    </source>
</evidence>
<dbReference type="InterPro" id="IPR007348">
    <property type="entry name" value="CopC_dom"/>
</dbReference>
<evidence type="ECO:0000256" key="7">
    <source>
        <dbReference type="ARBA" id="ARBA00023008"/>
    </source>
</evidence>
<dbReference type="InterPro" id="IPR014756">
    <property type="entry name" value="Ig_E-set"/>
</dbReference>
<name>A0A1N7C1U3_9EURY</name>
<sequence length="712" mass="73897">MRSNESALHDYRTQSRARRGLTVLAVAFVAALLLASVASPVAAHAYLSETDPENGEQLETAPDDVTLTFSGDGVQNADVSIVGPDDEDVSGDAEIDPDDTQLVDVPFEGDDDDAEGMYTVEWEVLADDGHTTSGTFFFSVGDEPLDRDSVLETYEDEDGVDESVPPLESAARGLLLVSLVGLVGAPVTAAMAVYPVADRAGVSKRAVDGRLTTVLGVLAAGVLTAVALLGYVQATSVGSPSLETFGEFLGMPLGQAWLVQAVLALGLAVVLGSAVAGTVPRSVWLGGTFVGAIGVGGALSWTSHSATAIDRLQGTAVDFAHIAGAGLWLGGLVVLALVVPPMLRDAPPADRSGLAASTIRRYSLLALGGVTLAGATGLVLAAWHVPDLEALGATFYGTVLTAKTLLVIVALGLGGLTRFVYLRRLESDGGGGRLGFLDRFGDADAGGSDTSGTDTSGTDAEIREDGGSPSDSTGAISAFTRTVRLEVGVIVLVLLLTGLLTSVPTAAVVGDDDGPETATIEREGDIDLELTAIPAATDTGGDDRLHVLQDDPIVIEVAFLDDGGEPVESDQTVRLTADGEDTFDVDLEENDDGTYSTVQPFPSDGDWELRITGEPEGEFVSEWVDVYVSPGEAADGEQDDDGHDHGDDDHDHGEDDGHDHDEEAPDDHEHDHGDETDYSALATLLQFGAVAIGIVGSVAVTIEALRFRGRSE</sequence>
<dbReference type="GO" id="GO:0006825">
    <property type="term" value="P:copper ion transport"/>
    <property type="evidence" value="ECO:0007669"/>
    <property type="project" value="InterPro"/>
</dbReference>
<dbReference type="EMBL" id="FTNP01000002">
    <property type="protein sequence ID" value="SIR57559.1"/>
    <property type="molecule type" value="Genomic_DNA"/>
</dbReference>
<feature type="transmembrane region" description="Helical" evidence="10">
    <location>
        <begin position="487"/>
        <end position="509"/>
    </location>
</feature>
<evidence type="ECO:0000313" key="14">
    <source>
        <dbReference type="EMBL" id="SIR57559.1"/>
    </source>
</evidence>
<evidence type="ECO:0000259" key="11">
    <source>
        <dbReference type="Pfam" id="PF04234"/>
    </source>
</evidence>
<evidence type="ECO:0000256" key="8">
    <source>
        <dbReference type="ARBA" id="ARBA00023136"/>
    </source>
</evidence>
<dbReference type="SUPFAM" id="SSF81296">
    <property type="entry name" value="E set domains"/>
    <property type="match status" value="1"/>
</dbReference>
<dbReference type="Pfam" id="PF04234">
    <property type="entry name" value="CopC"/>
    <property type="match status" value="1"/>
</dbReference>
<dbReference type="GO" id="GO:0005507">
    <property type="term" value="F:copper ion binding"/>
    <property type="evidence" value="ECO:0007669"/>
    <property type="project" value="InterPro"/>
</dbReference>
<dbReference type="Pfam" id="PF05425">
    <property type="entry name" value="CopD"/>
    <property type="match status" value="1"/>
</dbReference>
<feature type="compositionally biased region" description="Basic and acidic residues" evidence="9">
    <location>
        <begin position="642"/>
        <end position="674"/>
    </location>
</feature>
<proteinExistence type="predicted"/>
<evidence type="ECO:0000256" key="6">
    <source>
        <dbReference type="ARBA" id="ARBA00022989"/>
    </source>
</evidence>
<feature type="transmembrane region" description="Helical" evidence="10">
    <location>
        <begin position="254"/>
        <end position="276"/>
    </location>
</feature>
<accession>A0A1N7C1U3</accession>
<dbReference type="GeneID" id="30956031"/>
<feature type="transmembrane region" description="Helical" evidence="10">
    <location>
        <begin position="364"/>
        <end position="383"/>
    </location>
</feature>
<evidence type="ECO:0000256" key="1">
    <source>
        <dbReference type="ARBA" id="ARBA00004651"/>
    </source>
</evidence>
<evidence type="ECO:0000256" key="9">
    <source>
        <dbReference type="SAM" id="MobiDB-lite"/>
    </source>
</evidence>
<dbReference type="InterPro" id="IPR008457">
    <property type="entry name" value="Cu-R_CopD_dom"/>
</dbReference>
<feature type="compositionally biased region" description="Low complexity" evidence="9">
    <location>
        <begin position="445"/>
        <end position="459"/>
    </location>
</feature>
<reference evidence="13 16" key="1">
    <citation type="submission" date="2017-01" db="EMBL/GenBank/DDBJ databases">
        <title>Complete genome sequence of Haloterrigena daqingensis type strain (JX313T).</title>
        <authorList>
            <person name="Shuang W."/>
        </authorList>
    </citation>
    <scope>NUCLEOTIDE SEQUENCE [LARGE SCALE GENOMIC DNA]</scope>
    <source>
        <strain evidence="13 16">JX313</strain>
    </source>
</reference>
<feature type="region of interest" description="Disordered" evidence="9">
    <location>
        <begin position="445"/>
        <end position="473"/>
    </location>
</feature>
<dbReference type="OrthoDB" id="206320at2157"/>
<feature type="domain" description="CopC" evidence="11">
    <location>
        <begin position="44"/>
        <end position="140"/>
    </location>
</feature>
<dbReference type="GO" id="GO:0042597">
    <property type="term" value="C:periplasmic space"/>
    <property type="evidence" value="ECO:0007669"/>
    <property type="project" value="InterPro"/>
</dbReference>
<feature type="transmembrane region" description="Helical" evidence="10">
    <location>
        <begin position="322"/>
        <end position="343"/>
    </location>
</feature>
<evidence type="ECO:0000259" key="12">
    <source>
        <dbReference type="Pfam" id="PF05425"/>
    </source>
</evidence>
<keyword evidence="5" id="KW-0732">Signal</keyword>
<keyword evidence="8 10" id="KW-0472">Membrane</keyword>
<protein>
    <submittedName>
        <fullName evidence="13">Copper resistance protein CopC</fullName>
    </submittedName>
    <submittedName>
        <fullName evidence="14">Copper transport protein</fullName>
    </submittedName>
</protein>
<dbReference type="PANTHER" id="PTHR34820">
    <property type="entry name" value="INNER MEMBRANE PROTEIN YEBZ"/>
    <property type="match status" value="1"/>
</dbReference>
<dbReference type="RefSeq" id="WP_076580628.1">
    <property type="nucleotide sequence ID" value="NZ_CP019327.1"/>
</dbReference>
<evidence type="ECO:0000313" key="13">
    <source>
        <dbReference type="EMBL" id="APX96699.1"/>
    </source>
</evidence>
<feature type="transmembrane region" description="Helical" evidence="10">
    <location>
        <begin position="395"/>
        <end position="416"/>
    </location>
</feature>
<gene>
    <name evidence="13" type="ORF">BB347_08770</name>
    <name evidence="14" type="ORF">SAMN05421809_1473</name>
</gene>
<feature type="transmembrane region" description="Helical" evidence="10">
    <location>
        <begin position="214"/>
        <end position="234"/>
    </location>
</feature>
<evidence type="ECO:0000313" key="15">
    <source>
        <dbReference type="Proteomes" id="UP000185687"/>
    </source>
</evidence>
<dbReference type="GO" id="GO:0046688">
    <property type="term" value="P:response to copper ion"/>
    <property type="evidence" value="ECO:0007669"/>
    <property type="project" value="InterPro"/>
</dbReference>
<dbReference type="Pfam" id="PF05751">
    <property type="entry name" value="FixH"/>
    <property type="match status" value="1"/>
</dbReference>
<dbReference type="PANTHER" id="PTHR34820:SF4">
    <property type="entry name" value="INNER MEMBRANE PROTEIN YEBZ"/>
    <property type="match status" value="1"/>
</dbReference>
<reference evidence="14 15" key="2">
    <citation type="submission" date="2017-01" db="EMBL/GenBank/DDBJ databases">
        <authorList>
            <person name="Mah S.A."/>
            <person name="Swanson W.J."/>
            <person name="Moy G.W."/>
            <person name="Vacquier V.D."/>
        </authorList>
    </citation>
    <scope>NUCLEOTIDE SEQUENCE [LARGE SCALE GENOMIC DNA]</scope>
    <source>
        <strain evidence="14 15">CGMCC 1.8909</strain>
    </source>
</reference>
<evidence type="ECO:0000256" key="4">
    <source>
        <dbReference type="ARBA" id="ARBA00022723"/>
    </source>
</evidence>
<keyword evidence="15" id="KW-1185">Reference proteome</keyword>
<keyword evidence="7" id="KW-0186">Copper</keyword>
<organism evidence="14 15">
    <name type="scientific">Natronorubrum daqingense</name>
    <dbReference type="NCBI Taxonomy" id="588898"/>
    <lineage>
        <taxon>Archaea</taxon>
        <taxon>Methanobacteriati</taxon>
        <taxon>Methanobacteriota</taxon>
        <taxon>Stenosarchaea group</taxon>
        <taxon>Halobacteria</taxon>
        <taxon>Halobacteriales</taxon>
        <taxon>Natrialbaceae</taxon>
        <taxon>Natronorubrum</taxon>
    </lineage>
</organism>
<feature type="region of interest" description="Disordered" evidence="9">
    <location>
        <begin position="632"/>
        <end position="674"/>
    </location>
</feature>
<dbReference type="InterPro" id="IPR008620">
    <property type="entry name" value="FixH"/>
</dbReference>